<dbReference type="EMBL" id="DVLC01000094">
    <property type="protein sequence ID" value="HIT47190.1"/>
    <property type="molecule type" value="Genomic_DNA"/>
</dbReference>
<dbReference type="Gene3D" id="3.30.300.30">
    <property type="match status" value="1"/>
</dbReference>
<dbReference type="Gene3D" id="3.40.50.12780">
    <property type="entry name" value="N-terminal domain of ligase-like"/>
    <property type="match status" value="1"/>
</dbReference>
<reference evidence="5" key="1">
    <citation type="submission" date="2020-10" db="EMBL/GenBank/DDBJ databases">
        <authorList>
            <person name="Gilroy R."/>
        </authorList>
    </citation>
    <scope>NUCLEOTIDE SEQUENCE</scope>
    <source>
        <strain evidence="5">ChiHecec2B26-709</strain>
    </source>
</reference>
<comment type="catalytic activity">
    <reaction evidence="3">
        <text>a long-chain fatty acid + ATP + CoA = a long-chain fatty acyl-CoA + AMP + diphosphate</text>
        <dbReference type="Rhea" id="RHEA:15421"/>
        <dbReference type="ChEBI" id="CHEBI:30616"/>
        <dbReference type="ChEBI" id="CHEBI:33019"/>
        <dbReference type="ChEBI" id="CHEBI:57287"/>
        <dbReference type="ChEBI" id="CHEBI:57560"/>
        <dbReference type="ChEBI" id="CHEBI:83139"/>
        <dbReference type="ChEBI" id="CHEBI:456215"/>
        <dbReference type="EC" id="6.2.1.3"/>
    </reaction>
    <physiologicalReaction direction="left-to-right" evidence="3">
        <dbReference type="Rhea" id="RHEA:15422"/>
    </physiologicalReaction>
</comment>
<dbReference type="GO" id="GO:0016020">
    <property type="term" value="C:membrane"/>
    <property type="evidence" value="ECO:0007669"/>
    <property type="project" value="TreeGrafter"/>
</dbReference>
<comment type="caution">
    <text evidence="5">The sequence shown here is derived from an EMBL/GenBank/DDBJ whole genome shotgun (WGS) entry which is preliminary data.</text>
</comment>
<dbReference type="PANTHER" id="PTHR43272:SF33">
    <property type="entry name" value="AMP-BINDING DOMAIN-CONTAINING PROTEIN-RELATED"/>
    <property type="match status" value="1"/>
</dbReference>
<dbReference type="InterPro" id="IPR045851">
    <property type="entry name" value="AMP-bd_C_sf"/>
</dbReference>
<dbReference type="InterPro" id="IPR042099">
    <property type="entry name" value="ANL_N_sf"/>
</dbReference>
<dbReference type="PROSITE" id="PS00455">
    <property type="entry name" value="AMP_BINDING"/>
    <property type="match status" value="1"/>
</dbReference>
<evidence type="ECO:0000313" key="6">
    <source>
        <dbReference type="Proteomes" id="UP000886881"/>
    </source>
</evidence>
<reference evidence="5" key="2">
    <citation type="journal article" date="2021" name="PeerJ">
        <title>Extensive microbial diversity within the chicken gut microbiome revealed by metagenomics and culture.</title>
        <authorList>
            <person name="Gilroy R."/>
            <person name="Ravi A."/>
            <person name="Getino M."/>
            <person name="Pursley I."/>
            <person name="Horton D.L."/>
            <person name="Alikhan N.F."/>
            <person name="Baker D."/>
            <person name="Gharbi K."/>
            <person name="Hall N."/>
            <person name="Watson M."/>
            <person name="Adriaenssens E.M."/>
            <person name="Foster-Nyarko E."/>
            <person name="Jarju S."/>
            <person name="Secka A."/>
            <person name="Antonio M."/>
            <person name="Oren A."/>
            <person name="Chaudhuri R.R."/>
            <person name="La Ragione R."/>
            <person name="Hildebrand F."/>
            <person name="Pallen M.J."/>
        </authorList>
    </citation>
    <scope>NUCLEOTIDE SEQUENCE</scope>
    <source>
        <strain evidence="5">ChiHecec2B26-709</strain>
    </source>
</reference>
<dbReference type="GO" id="GO:0005524">
    <property type="term" value="F:ATP binding"/>
    <property type="evidence" value="ECO:0007669"/>
    <property type="project" value="UniProtKB-KW"/>
</dbReference>
<proteinExistence type="predicted"/>
<sequence length="552" mass="61044">MHILTENDNFLLRFEDSVKQCWDQPAVSDFRKSCTTYGEFAKEIETNILMWKAAGIKPGDKIAINARSCASWAKIFFSNQAGGFVSVQIFPGFTAPDTENLVNHSESRLLYTEKAIFDNMVFDHMPALLGAVDIMSGELLAARDGFDAVYNSKEQIFSEKHPGGMKPEDVDYSGTSVDSLSSIMYTSGSTGNPKGVMLTNRNLSANVYSVPNHVPFRRGENIVSVLPYAHIFGMTVDMITPLCLGMHLVVLGLPPIPTYLKPALREYKPHVFFAVPLILSKLIEDTLGDFIHSKNGAAKLEDYQNNPDFCEALEIIFLKALGGEIELFCTGGAAIPEQFEKLFVTKLGLPFITGYGMTETAPVISIGHLGSYKLRECGEYLDEVVDVKIDSPDPEHIPGEILVKGEIVFSGYYKNEEATKAVFTSDGWFRTGDLATMDKDRSLFIVGRCKSMILTSNGQNIYPEEIEVVLNALPGVAESLVVNRGERLVALIVPDQNQLGEIDSAGLKSIMDANLEVLNKRIPAYSHVSGYELRFEAFAKTPKGSIRRFMYE</sequence>
<evidence type="ECO:0000259" key="4">
    <source>
        <dbReference type="Pfam" id="PF00501"/>
    </source>
</evidence>
<evidence type="ECO:0000256" key="2">
    <source>
        <dbReference type="ARBA" id="ARBA00022840"/>
    </source>
</evidence>
<dbReference type="SUPFAM" id="SSF56801">
    <property type="entry name" value="Acetyl-CoA synthetase-like"/>
    <property type="match status" value="1"/>
</dbReference>
<dbReference type="PANTHER" id="PTHR43272">
    <property type="entry name" value="LONG-CHAIN-FATTY-ACID--COA LIGASE"/>
    <property type="match status" value="1"/>
</dbReference>
<dbReference type="InterPro" id="IPR000873">
    <property type="entry name" value="AMP-dep_synth/lig_dom"/>
</dbReference>
<keyword evidence="1" id="KW-0547">Nucleotide-binding</keyword>
<evidence type="ECO:0000256" key="3">
    <source>
        <dbReference type="ARBA" id="ARBA00024484"/>
    </source>
</evidence>
<gene>
    <name evidence="5" type="ORF">IAC35_04960</name>
</gene>
<accession>A0A9D1GN03</accession>
<evidence type="ECO:0000256" key="1">
    <source>
        <dbReference type="ARBA" id="ARBA00022741"/>
    </source>
</evidence>
<feature type="domain" description="AMP-dependent synthetase/ligase" evidence="4">
    <location>
        <begin position="14"/>
        <end position="413"/>
    </location>
</feature>
<dbReference type="GO" id="GO:0004467">
    <property type="term" value="F:long-chain fatty acid-CoA ligase activity"/>
    <property type="evidence" value="ECO:0007669"/>
    <property type="project" value="UniProtKB-EC"/>
</dbReference>
<name>A0A9D1GN03_9BACT</name>
<dbReference type="Pfam" id="PF00501">
    <property type="entry name" value="AMP-binding"/>
    <property type="match status" value="1"/>
</dbReference>
<dbReference type="AlphaFoldDB" id="A0A9D1GN03"/>
<dbReference type="Proteomes" id="UP000886881">
    <property type="component" value="Unassembled WGS sequence"/>
</dbReference>
<evidence type="ECO:0000313" key="5">
    <source>
        <dbReference type="EMBL" id="HIT47190.1"/>
    </source>
</evidence>
<dbReference type="Pfam" id="PF23562">
    <property type="entry name" value="AMP-binding_C_3"/>
    <property type="match status" value="1"/>
</dbReference>
<protein>
    <submittedName>
        <fullName evidence="5">AMP-binding protein</fullName>
    </submittedName>
</protein>
<organism evidence="5 6">
    <name type="scientific">Candidatus Cryptobacteroides merdipullorum</name>
    <dbReference type="NCBI Taxonomy" id="2840771"/>
    <lineage>
        <taxon>Bacteria</taxon>
        <taxon>Pseudomonadati</taxon>
        <taxon>Bacteroidota</taxon>
        <taxon>Bacteroidia</taxon>
        <taxon>Bacteroidales</taxon>
        <taxon>Candidatus Cryptobacteroides</taxon>
    </lineage>
</organism>
<keyword evidence="2" id="KW-0067">ATP-binding</keyword>
<dbReference type="InterPro" id="IPR020845">
    <property type="entry name" value="AMP-binding_CS"/>
</dbReference>